<name>A0A8J3YXE9_9ACTN</name>
<evidence type="ECO:0000313" key="2">
    <source>
        <dbReference type="Proteomes" id="UP000619260"/>
    </source>
</evidence>
<evidence type="ECO:0000313" key="1">
    <source>
        <dbReference type="EMBL" id="GIJ52398.1"/>
    </source>
</evidence>
<dbReference type="EMBL" id="BOPF01000080">
    <property type="protein sequence ID" value="GIJ52398.1"/>
    <property type="molecule type" value="Genomic_DNA"/>
</dbReference>
<accession>A0A8J3YXE9</accession>
<reference evidence="1" key="1">
    <citation type="submission" date="2021-01" db="EMBL/GenBank/DDBJ databases">
        <title>Whole genome shotgun sequence of Virgisporangium aliadipatigenens NBRC 105644.</title>
        <authorList>
            <person name="Komaki H."/>
            <person name="Tamura T."/>
        </authorList>
    </citation>
    <scope>NUCLEOTIDE SEQUENCE</scope>
    <source>
        <strain evidence="1">NBRC 105644</strain>
    </source>
</reference>
<protein>
    <submittedName>
        <fullName evidence="1">Uncharacterized protein</fullName>
    </submittedName>
</protein>
<gene>
    <name evidence="1" type="ORF">Val02_92840</name>
</gene>
<sequence>MRKLFRRAAVETGVQFCDGCAEVTTAEERARRRYDRTRAEAQALFGLR</sequence>
<dbReference type="RefSeq" id="WP_203905800.1">
    <property type="nucleotide sequence ID" value="NZ_BOPF01000080.1"/>
</dbReference>
<dbReference type="AlphaFoldDB" id="A0A8J3YXE9"/>
<dbReference type="Proteomes" id="UP000619260">
    <property type="component" value="Unassembled WGS sequence"/>
</dbReference>
<keyword evidence="2" id="KW-1185">Reference proteome</keyword>
<comment type="caution">
    <text evidence="1">The sequence shown here is derived from an EMBL/GenBank/DDBJ whole genome shotgun (WGS) entry which is preliminary data.</text>
</comment>
<organism evidence="1 2">
    <name type="scientific">Virgisporangium aliadipatigenens</name>
    <dbReference type="NCBI Taxonomy" id="741659"/>
    <lineage>
        <taxon>Bacteria</taxon>
        <taxon>Bacillati</taxon>
        <taxon>Actinomycetota</taxon>
        <taxon>Actinomycetes</taxon>
        <taxon>Micromonosporales</taxon>
        <taxon>Micromonosporaceae</taxon>
        <taxon>Virgisporangium</taxon>
    </lineage>
</organism>
<proteinExistence type="predicted"/>